<proteinExistence type="inferred from homology"/>
<dbReference type="Gene3D" id="3.30.465.10">
    <property type="match status" value="1"/>
</dbReference>
<dbReference type="InterPro" id="IPR036318">
    <property type="entry name" value="FAD-bd_PCMH-like_sf"/>
</dbReference>
<gene>
    <name evidence="6" type="ORF">EX30DRAFT_397954</name>
</gene>
<dbReference type="PANTHER" id="PTHR42973:SF54">
    <property type="entry name" value="FAD-BINDING PCMH-TYPE DOMAIN-CONTAINING PROTEIN"/>
    <property type="match status" value="1"/>
</dbReference>
<dbReference type="InParanoid" id="A0A4V3SI02"/>
<dbReference type="InterPro" id="IPR016169">
    <property type="entry name" value="FAD-bd_PCMH_sub2"/>
</dbReference>
<sequence length="507" mass="54557">MQSSPPTQTPTHVPTTTVVTNLTTLFPTQTHPPGSAAYIATTTTYYDASSISAPALVFHPHTSHDVAAALKLLTASNTKFAVKGGGHMPGAFSSAGEGGVLMAMERMEVVEWEDQMDGVVLRVGPGNRWGRVYAKAAERGRVVVGGRRPEVGVVGLVIGGGVAFVAGEYGWACDNVAGFEVVLADSTIVYATATNDHKDLYRALRGGSANFGIVTRIDLITHPLPNGGWGALNFHDFSSAPELRGAYIAAFIEYILHGASADPKSGAVTVLLCSPMAGMNAGYSNLWRSSPEPTSSLSSSSTTTPAVFKALNTIPGSSKHGNITLSEFIESLGAPSPPSPIPMQNAFRTSTFLADAALIKEFVRVHDEEYAAIVNVVGLTTALTFQPITPRHVRAAENGIGRNVLGLEDAAEKGTLVVTEQSVSWMHAEDRERVQAVQKRIQERMEVWAVERRLHVGWRYLNDADMDQNDAVWEGIGEDNGRFLRAVRERYDKEGVLRRLWVGGFKL</sequence>
<organism evidence="6 7">
    <name type="scientific">Ascodesmis nigricans</name>
    <dbReference type="NCBI Taxonomy" id="341454"/>
    <lineage>
        <taxon>Eukaryota</taxon>
        <taxon>Fungi</taxon>
        <taxon>Dikarya</taxon>
        <taxon>Ascomycota</taxon>
        <taxon>Pezizomycotina</taxon>
        <taxon>Pezizomycetes</taxon>
        <taxon>Pezizales</taxon>
        <taxon>Ascodesmidaceae</taxon>
        <taxon>Ascodesmis</taxon>
    </lineage>
</organism>
<dbReference type="Proteomes" id="UP000298138">
    <property type="component" value="Unassembled WGS sequence"/>
</dbReference>
<dbReference type="InterPro" id="IPR050416">
    <property type="entry name" value="FAD-linked_Oxidoreductase"/>
</dbReference>
<keyword evidence="4" id="KW-0560">Oxidoreductase</keyword>
<dbReference type="GO" id="GO:0016491">
    <property type="term" value="F:oxidoreductase activity"/>
    <property type="evidence" value="ECO:0007669"/>
    <property type="project" value="UniProtKB-KW"/>
</dbReference>
<evidence type="ECO:0000256" key="4">
    <source>
        <dbReference type="ARBA" id="ARBA00023002"/>
    </source>
</evidence>
<dbReference type="SUPFAM" id="SSF56176">
    <property type="entry name" value="FAD-binding/transporter-associated domain-like"/>
    <property type="match status" value="1"/>
</dbReference>
<comment type="similarity">
    <text evidence="1">Belongs to the oxygen-dependent FAD-linked oxidoreductase family.</text>
</comment>
<dbReference type="AlphaFoldDB" id="A0A4V3SI02"/>
<dbReference type="PANTHER" id="PTHR42973">
    <property type="entry name" value="BINDING OXIDOREDUCTASE, PUTATIVE (AFU_ORTHOLOGUE AFUA_1G17690)-RELATED"/>
    <property type="match status" value="1"/>
</dbReference>
<name>A0A4V3SI02_9PEZI</name>
<reference evidence="6 7" key="1">
    <citation type="submission" date="2019-04" db="EMBL/GenBank/DDBJ databases">
        <title>Comparative genomics and transcriptomics to analyze fruiting body development in filamentous ascomycetes.</title>
        <authorList>
            <consortium name="DOE Joint Genome Institute"/>
            <person name="Lutkenhaus R."/>
            <person name="Traeger S."/>
            <person name="Breuer J."/>
            <person name="Kuo A."/>
            <person name="Lipzen A."/>
            <person name="Pangilinan J."/>
            <person name="Dilworth D."/>
            <person name="Sandor L."/>
            <person name="Poggeler S."/>
            <person name="Barry K."/>
            <person name="Grigoriev I.V."/>
            <person name="Nowrousian M."/>
        </authorList>
    </citation>
    <scope>NUCLEOTIDE SEQUENCE [LARGE SCALE GENOMIC DNA]</scope>
    <source>
        <strain evidence="6 7">CBS 389.68</strain>
    </source>
</reference>
<evidence type="ECO:0000256" key="3">
    <source>
        <dbReference type="ARBA" id="ARBA00022827"/>
    </source>
</evidence>
<keyword evidence="2" id="KW-0285">Flavoprotein</keyword>
<evidence type="ECO:0000313" key="7">
    <source>
        <dbReference type="Proteomes" id="UP000298138"/>
    </source>
</evidence>
<accession>A0A4V3SI02</accession>
<dbReference type="EMBL" id="ML220144">
    <property type="protein sequence ID" value="TGZ78174.1"/>
    <property type="molecule type" value="Genomic_DNA"/>
</dbReference>
<evidence type="ECO:0000256" key="1">
    <source>
        <dbReference type="ARBA" id="ARBA00005466"/>
    </source>
</evidence>
<dbReference type="GO" id="GO:0071949">
    <property type="term" value="F:FAD binding"/>
    <property type="evidence" value="ECO:0007669"/>
    <property type="project" value="InterPro"/>
</dbReference>
<evidence type="ECO:0000256" key="2">
    <source>
        <dbReference type="ARBA" id="ARBA00022630"/>
    </source>
</evidence>
<dbReference type="STRING" id="341454.A0A4V3SI02"/>
<evidence type="ECO:0000259" key="5">
    <source>
        <dbReference type="PROSITE" id="PS51387"/>
    </source>
</evidence>
<dbReference type="PROSITE" id="PS51387">
    <property type="entry name" value="FAD_PCMH"/>
    <property type="match status" value="1"/>
</dbReference>
<dbReference type="InterPro" id="IPR006094">
    <property type="entry name" value="Oxid_FAD_bind_N"/>
</dbReference>
<evidence type="ECO:0000313" key="6">
    <source>
        <dbReference type="EMBL" id="TGZ78174.1"/>
    </source>
</evidence>
<dbReference type="OrthoDB" id="2151789at2759"/>
<dbReference type="Pfam" id="PF01565">
    <property type="entry name" value="FAD_binding_4"/>
    <property type="match status" value="1"/>
</dbReference>
<feature type="domain" description="FAD-binding PCMH-type" evidence="5">
    <location>
        <begin position="50"/>
        <end position="224"/>
    </location>
</feature>
<keyword evidence="7" id="KW-1185">Reference proteome</keyword>
<keyword evidence="3" id="KW-0274">FAD</keyword>
<dbReference type="InterPro" id="IPR016166">
    <property type="entry name" value="FAD-bd_PCMH"/>
</dbReference>
<protein>
    <submittedName>
        <fullName evidence="6">FAD-binding domain-containing protein</fullName>
    </submittedName>
</protein>